<evidence type="ECO:0000313" key="2">
    <source>
        <dbReference type="EMBL" id="AHV96315.1"/>
    </source>
</evidence>
<dbReference type="RefSeq" id="WP_025333876.1">
    <property type="nucleotide sequence ID" value="NZ_CP004078.1"/>
</dbReference>
<proteinExistence type="predicted"/>
<feature type="transmembrane region" description="Helical" evidence="1">
    <location>
        <begin position="20"/>
        <end position="40"/>
    </location>
</feature>
<keyword evidence="1" id="KW-0812">Transmembrane</keyword>
<dbReference type="EMBL" id="CP004078">
    <property type="protein sequence ID" value="AHV96315.1"/>
    <property type="molecule type" value="Genomic_DNA"/>
</dbReference>
<dbReference type="KEGG" id="psab:PSAB_06905"/>
<evidence type="ECO:0000256" key="1">
    <source>
        <dbReference type="SAM" id="Phobius"/>
    </source>
</evidence>
<dbReference type="AlphaFoldDB" id="X4ZHY8"/>
<organism evidence="2 3">
    <name type="scientific">Paenibacillus sabinae T27</name>
    <dbReference type="NCBI Taxonomy" id="1268072"/>
    <lineage>
        <taxon>Bacteria</taxon>
        <taxon>Bacillati</taxon>
        <taxon>Bacillota</taxon>
        <taxon>Bacilli</taxon>
        <taxon>Bacillales</taxon>
        <taxon>Paenibacillaceae</taxon>
        <taxon>Paenibacillus</taxon>
    </lineage>
</organism>
<dbReference type="HOGENOM" id="CLU_2130997_0_0_9"/>
<dbReference type="Proteomes" id="UP000019772">
    <property type="component" value="Chromosome"/>
</dbReference>
<evidence type="ECO:0000313" key="3">
    <source>
        <dbReference type="Proteomes" id="UP000019772"/>
    </source>
</evidence>
<dbReference type="PATRIC" id="fig|1268072.3.peg.1436"/>
<name>X4ZHY8_9BACL</name>
<keyword evidence="1" id="KW-1133">Transmembrane helix</keyword>
<sequence length="113" mass="12435">MPPPHSRPVFANNSLSTRYLVSISALLEAVLALVLLLMLIRLARHPHFAESLPAWALVRTSKPELRLLETQALMNQVQAVMAPQLREQAVMLHILTPLSHLTGDFHSSGITAG</sequence>
<gene>
    <name evidence="2" type="ORF">PSAB_06905</name>
</gene>
<keyword evidence="1" id="KW-0472">Membrane</keyword>
<accession>X4ZHY8</accession>
<keyword evidence="3" id="KW-1185">Reference proteome</keyword>
<reference evidence="2 3" key="1">
    <citation type="journal article" date="2014" name="PLoS Genet.">
        <title>Comparative Genomic Analysis of N2-Fixing and Non-N2-Fixing Paenibacillus spp.: Organization, Evolution and Expression of the Nitrogen Fixation Genes.</title>
        <authorList>
            <person name="Xie J.B."/>
            <person name="Du Z."/>
            <person name="Bai L."/>
            <person name="Tian C."/>
            <person name="Zhang Y."/>
            <person name="Xie J.Y."/>
            <person name="Wang T."/>
            <person name="Liu X."/>
            <person name="Chen X."/>
            <person name="Cheng Q."/>
            <person name="Chen S."/>
            <person name="Li J."/>
        </authorList>
    </citation>
    <scope>NUCLEOTIDE SEQUENCE [LARGE SCALE GENOMIC DNA]</scope>
    <source>
        <strain evidence="2 3">T27</strain>
    </source>
</reference>
<protein>
    <submittedName>
        <fullName evidence="2">Uncharacterized protein</fullName>
    </submittedName>
</protein>